<organism evidence="2 3">
    <name type="scientific">Marinigracilibium pacificum</name>
    <dbReference type="NCBI Taxonomy" id="2729599"/>
    <lineage>
        <taxon>Bacteria</taxon>
        <taxon>Pseudomonadati</taxon>
        <taxon>Bacteroidota</taxon>
        <taxon>Cytophagia</taxon>
        <taxon>Cytophagales</taxon>
        <taxon>Flammeovirgaceae</taxon>
        <taxon>Marinigracilibium</taxon>
    </lineage>
</organism>
<gene>
    <name evidence="2" type="ORF">HH304_09050</name>
</gene>
<name>A0A848J240_9BACT</name>
<keyword evidence="1" id="KW-0472">Membrane</keyword>
<proteinExistence type="predicted"/>
<dbReference type="EMBL" id="JABBNU010000005">
    <property type="protein sequence ID" value="NMM48544.1"/>
    <property type="molecule type" value="Genomic_DNA"/>
</dbReference>
<feature type="transmembrane region" description="Helical" evidence="1">
    <location>
        <begin position="64"/>
        <end position="84"/>
    </location>
</feature>
<keyword evidence="1" id="KW-1133">Transmembrane helix</keyword>
<accession>A0A848J240</accession>
<reference evidence="2 3" key="1">
    <citation type="submission" date="2020-04" db="EMBL/GenBank/DDBJ databases">
        <title>Flammeovirgaceae bacterium KN852 isolated from deep sea.</title>
        <authorList>
            <person name="Zhang D.-C."/>
        </authorList>
    </citation>
    <scope>NUCLEOTIDE SEQUENCE [LARGE SCALE GENOMIC DNA]</scope>
    <source>
        <strain evidence="2 3">KN852</strain>
    </source>
</reference>
<dbReference type="AlphaFoldDB" id="A0A848J240"/>
<dbReference type="Proteomes" id="UP000559010">
    <property type="component" value="Unassembled WGS sequence"/>
</dbReference>
<keyword evidence="3" id="KW-1185">Reference proteome</keyword>
<comment type="caution">
    <text evidence="2">The sequence shown here is derived from an EMBL/GenBank/DDBJ whole genome shotgun (WGS) entry which is preliminary data.</text>
</comment>
<evidence type="ECO:0000313" key="2">
    <source>
        <dbReference type="EMBL" id="NMM48544.1"/>
    </source>
</evidence>
<keyword evidence="1" id="KW-0812">Transmembrane</keyword>
<protein>
    <submittedName>
        <fullName evidence="2">Uncharacterized protein</fullName>
    </submittedName>
</protein>
<feature type="transmembrane region" description="Helical" evidence="1">
    <location>
        <begin position="90"/>
        <end position="110"/>
    </location>
</feature>
<evidence type="ECO:0000313" key="3">
    <source>
        <dbReference type="Proteomes" id="UP000559010"/>
    </source>
</evidence>
<feature type="transmembrane region" description="Helical" evidence="1">
    <location>
        <begin position="32"/>
        <end position="52"/>
    </location>
</feature>
<sequence length="117" mass="12872">MASSIVLGITGTLLIFLPEELAESLHLSPNIAIVFQVLGALYFGFAMSNWTAKHSILGGIYGRAILIGNLSHFFTGGLVILKYYSKNGSYIFLLIAMTYLLFAFLFGYLFKTHPKTA</sequence>
<evidence type="ECO:0000256" key="1">
    <source>
        <dbReference type="SAM" id="Phobius"/>
    </source>
</evidence>